<sequence>MESVLAIGVGLGLRMVVDAATDDHKVGGVLVGLWEGVVLNHFVRKMPRSFDPYIALAFRVFVDFLFTQSLSRMALVALWTVVG</sequence>
<organism evidence="1 2">
    <name type="scientific">Pisolithus tinctorius Marx 270</name>
    <dbReference type="NCBI Taxonomy" id="870435"/>
    <lineage>
        <taxon>Eukaryota</taxon>
        <taxon>Fungi</taxon>
        <taxon>Dikarya</taxon>
        <taxon>Basidiomycota</taxon>
        <taxon>Agaricomycotina</taxon>
        <taxon>Agaricomycetes</taxon>
        <taxon>Agaricomycetidae</taxon>
        <taxon>Boletales</taxon>
        <taxon>Sclerodermatineae</taxon>
        <taxon>Pisolithaceae</taxon>
        <taxon>Pisolithus</taxon>
    </lineage>
</organism>
<evidence type="ECO:0000313" key="1">
    <source>
        <dbReference type="EMBL" id="KIO10000.1"/>
    </source>
</evidence>
<feature type="non-terminal residue" evidence="1">
    <location>
        <position position="83"/>
    </location>
</feature>
<reference evidence="1 2" key="1">
    <citation type="submission" date="2014-04" db="EMBL/GenBank/DDBJ databases">
        <authorList>
            <consortium name="DOE Joint Genome Institute"/>
            <person name="Kuo A."/>
            <person name="Kohler A."/>
            <person name="Costa M.D."/>
            <person name="Nagy L.G."/>
            <person name="Floudas D."/>
            <person name="Copeland A."/>
            <person name="Barry K.W."/>
            <person name="Cichocki N."/>
            <person name="Veneault-Fourrey C."/>
            <person name="LaButti K."/>
            <person name="Lindquist E.A."/>
            <person name="Lipzen A."/>
            <person name="Lundell T."/>
            <person name="Morin E."/>
            <person name="Murat C."/>
            <person name="Sun H."/>
            <person name="Tunlid A."/>
            <person name="Henrissat B."/>
            <person name="Grigoriev I.V."/>
            <person name="Hibbett D.S."/>
            <person name="Martin F."/>
            <person name="Nordberg H.P."/>
            <person name="Cantor M.N."/>
            <person name="Hua S.X."/>
        </authorList>
    </citation>
    <scope>NUCLEOTIDE SEQUENCE [LARGE SCALE GENOMIC DNA]</scope>
    <source>
        <strain evidence="1 2">Marx 270</strain>
    </source>
</reference>
<protein>
    <submittedName>
        <fullName evidence="1">Uncharacterized protein</fullName>
    </submittedName>
</protein>
<accession>A0A0C3P927</accession>
<dbReference type="HOGENOM" id="CLU_2533607_0_0_1"/>
<reference evidence="2" key="2">
    <citation type="submission" date="2015-01" db="EMBL/GenBank/DDBJ databases">
        <title>Evolutionary Origins and Diversification of the Mycorrhizal Mutualists.</title>
        <authorList>
            <consortium name="DOE Joint Genome Institute"/>
            <consortium name="Mycorrhizal Genomics Consortium"/>
            <person name="Kohler A."/>
            <person name="Kuo A."/>
            <person name="Nagy L.G."/>
            <person name="Floudas D."/>
            <person name="Copeland A."/>
            <person name="Barry K.W."/>
            <person name="Cichocki N."/>
            <person name="Veneault-Fourrey C."/>
            <person name="LaButti K."/>
            <person name="Lindquist E.A."/>
            <person name="Lipzen A."/>
            <person name="Lundell T."/>
            <person name="Morin E."/>
            <person name="Murat C."/>
            <person name="Riley R."/>
            <person name="Ohm R."/>
            <person name="Sun H."/>
            <person name="Tunlid A."/>
            <person name="Henrissat B."/>
            <person name="Grigoriev I.V."/>
            <person name="Hibbett D.S."/>
            <person name="Martin F."/>
        </authorList>
    </citation>
    <scope>NUCLEOTIDE SEQUENCE [LARGE SCALE GENOMIC DNA]</scope>
    <source>
        <strain evidence="2">Marx 270</strain>
    </source>
</reference>
<proteinExistence type="predicted"/>
<dbReference type="InParanoid" id="A0A0C3P927"/>
<gene>
    <name evidence="1" type="ORF">M404DRAFT_66343</name>
</gene>
<dbReference type="Proteomes" id="UP000054217">
    <property type="component" value="Unassembled WGS sequence"/>
</dbReference>
<dbReference type="AlphaFoldDB" id="A0A0C3P927"/>
<keyword evidence="2" id="KW-1185">Reference proteome</keyword>
<name>A0A0C3P927_PISTI</name>
<dbReference type="STRING" id="870435.A0A0C3P927"/>
<evidence type="ECO:0000313" key="2">
    <source>
        <dbReference type="Proteomes" id="UP000054217"/>
    </source>
</evidence>
<dbReference type="EMBL" id="KN831953">
    <property type="protein sequence ID" value="KIO10000.1"/>
    <property type="molecule type" value="Genomic_DNA"/>
</dbReference>
<dbReference type="OrthoDB" id="3231855at2759"/>